<dbReference type="InterPro" id="IPR009057">
    <property type="entry name" value="Homeodomain-like_sf"/>
</dbReference>
<dbReference type="EMBL" id="CP121309">
    <property type="protein sequence ID" value="WFP94204.1"/>
    <property type="molecule type" value="Genomic_DNA"/>
</dbReference>
<dbReference type="InterPro" id="IPR050624">
    <property type="entry name" value="HTH-type_Tx_Regulator"/>
</dbReference>
<dbReference type="PROSITE" id="PS50977">
    <property type="entry name" value="HTH_TETR_2"/>
    <property type="match status" value="1"/>
</dbReference>
<geneLocation type="plasmid" evidence="4 5">
    <name>unnamedA</name>
</geneLocation>
<dbReference type="Proteomes" id="UP001214094">
    <property type="component" value="Plasmid unnamedA"/>
</dbReference>
<keyword evidence="1 2" id="KW-0238">DNA-binding</keyword>
<dbReference type="RefSeq" id="WP_051659196.1">
    <property type="nucleotide sequence ID" value="NZ_CP015881.1"/>
</dbReference>
<feature type="domain" description="HTH tetR-type" evidence="3">
    <location>
        <begin position="8"/>
        <end position="68"/>
    </location>
</feature>
<dbReference type="GeneID" id="29521665"/>
<feature type="DNA-binding region" description="H-T-H motif" evidence="2">
    <location>
        <begin position="31"/>
        <end position="50"/>
    </location>
</feature>
<evidence type="ECO:0000313" key="4">
    <source>
        <dbReference type="EMBL" id="WFP94204.1"/>
    </source>
</evidence>
<keyword evidence="5" id="KW-1185">Reference proteome</keyword>
<evidence type="ECO:0000313" key="5">
    <source>
        <dbReference type="Proteomes" id="UP001214094"/>
    </source>
</evidence>
<dbReference type="SUPFAM" id="SSF46689">
    <property type="entry name" value="Homeodomain-like"/>
    <property type="match status" value="1"/>
</dbReference>
<accession>A0ABY8HQ15</accession>
<evidence type="ECO:0000259" key="3">
    <source>
        <dbReference type="PROSITE" id="PS50977"/>
    </source>
</evidence>
<proteinExistence type="predicted"/>
<dbReference type="Gene3D" id="1.10.357.10">
    <property type="entry name" value="Tetracycline Repressor, domain 2"/>
    <property type="match status" value="1"/>
</dbReference>
<gene>
    <name evidence="4" type="ORF">P4B07_23635</name>
</gene>
<name>A0ABY8HQ15_ENSAD</name>
<reference evidence="4 5" key="1">
    <citation type="submission" date="2023-03" db="EMBL/GenBank/DDBJ databases">
        <title>Comparative genome and transcriptome analysis combination mining strategies for increasing vitamin B12 production of Ensifer adhaerens strain.</title>
        <authorList>
            <person name="Yongheng L."/>
        </authorList>
    </citation>
    <scope>NUCLEOTIDE SEQUENCE [LARGE SCALE GENOMIC DNA]</scope>
    <source>
        <strain evidence="4 5">Casida A-T305</strain>
        <plasmid evidence="4 5">unnamedA</plasmid>
    </source>
</reference>
<dbReference type="InterPro" id="IPR001647">
    <property type="entry name" value="HTH_TetR"/>
</dbReference>
<keyword evidence="4" id="KW-0614">Plasmid</keyword>
<dbReference type="PANTHER" id="PTHR43479:SF7">
    <property type="entry name" value="TETR-FAMILY TRANSCRIPTIONAL REGULATOR"/>
    <property type="match status" value="1"/>
</dbReference>
<dbReference type="PANTHER" id="PTHR43479">
    <property type="entry name" value="ACREF/ENVCD OPERON REPRESSOR-RELATED"/>
    <property type="match status" value="1"/>
</dbReference>
<sequence length="197" mass="22414">MPIDRRVARTRTALCEALLALIRRKHYELITVEDILTEANIGRSTFYAHFTSKDDLLKRSLERLRDLLVTAKDKTISSPREREREEAWDPSRALFEHVAEHADIQVALAGGRGGGIVRDAVDGVLAEVLRQSLPATMHAALPRDLVIRHMVSTFNAVLRWWLEERPEMPPREVDAAFRKLVLDGLPPETCRPFIMTS</sequence>
<protein>
    <submittedName>
        <fullName evidence="4">TetR/AcrR family transcriptional regulator</fullName>
    </submittedName>
</protein>
<organism evidence="4 5">
    <name type="scientific">Ensifer adhaerens</name>
    <name type="common">Sinorhizobium morelense</name>
    <dbReference type="NCBI Taxonomy" id="106592"/>
    <lineage>
        <taxon>Bacteria</taxon>
        <taxon>Pseudomonadati</taxon>
        <taxon>Pseudomonadota</taxon>
        <taxon>Alphaproteobacteria</taxon>
        <taxon>Hyphomicrobiales</taxon>
        <taxon>Rhizobiaceae</taxon>
        <taxon>Sinorhizobium/Ensifer group</taxon>
        <taxon>Ensifer</taxon>
    </lineage>
</organism>
<evidence type="ECO:0000256" key="2">
    <source>
        <dbReference type="PROSITE-ProRule" id="PRU00335"/>
    </source>
</evidence>
<dbReference type="Pfam" id="PF00440">
    <property type="entry name" value="TetR_N"/>
    <property type="match status" value="1"/>
</dbReference>
<evidence type="ECO:0000256" key="1">
    <source>
        <dbReference type="ARBA" id="ARBA00023125"/>
    </source>
</evidence>